<evidence type="ECO:0008006" key="3">
    <source>
        <dbReference type="Google" id="ProtNLM"/>
    </source>
</evidence>
<keyword evidence="2" id="KW-1185">Reference proteome</keyword>
<gene>
    <name evidence="1" type="ORF">SAMN05877831_10996</name>
</gene>
<dbReference type="OrthoDB" id="7864110at2"/>
<organism evidence="1 2">
    <name type="scientific">Rhodobacter maris</name>
    <dbReference type="NCBI Taxonomy" id="446682"/>
    <lineage>
        <taxon>Bacteria</taxon>
        <taxon>Pseudomonadati</taxon>
        <taxon>Pseudomonadota</taxon>
        <taxon>Alphaproteobacteria</taxon>
        <taxon>Rhodobacterales</taxon>
        <taxon>Rhodobacter group</taxon>
        <taxon>Rhodobacter</taxon>
    </lineage>
</organism>
<accession>A0A285SZ33</accession>
<name>A0A285SZ33_9RHOB</name>
<dbReference type="EMBL" id="OBMT01000009">
    <property type="protein sequence ID" value="SOC11990.1"/>
    <property type="molecule type" value="Genomic_DNA"/>
</dbReference>
<reference evidence="2" key="1">
    <citation type="submission" date="2017-08" db="EMBL/GenBank/DDBJ databases">
        <authorList>
            <person name="Varghese N."/>
            <person name="Submissions S."/>
        </authorList>
    </citation>
    <scope>NUCLEOTIDE SEQUENCE [LARGE SCALE GENOMIC DNA]</scope>
    <source>
        <strain evidence="2">JA276</strain>
    </source>
</reference>
<protein>
    <recommendedName>
        <fullName evidence="3">Response regulatory domain-containing protein</fullName>
    </recommendedName>
</protein>
<evidence type="ECO:0000313" key="2">
    <source>
        <dbReference type="Proteomes" id="UP000219111"/>
    </source>
</evidence>
<dbReference type="AlphaFoldDB" id="A0A285SZ33"/>
<proteinExistence type="predicted"/>
<dbReference type="RefSeq" id="WP_097070547.1">
    <property type="nucleotide sequence ID" value="NZ_OBMT01000009.1"/>
</dbReference>
<dbReference type="Proteomes" id="UP000219111">
    <property type="component" value="Unassembled WGS sequence"/>
</dbReference>
<sequence>MPPPVDEFERRLKQPEVASLSLAGRRILVVDPSQALPRALRGVTGASITIARINMLDAELLARVAPDVVLAPLFSPDHDILDLARRLDRIGYQGPLRAYSAPLPNTAIVCAEVRQIWGARDFAILEVPASVN</sequence>
<evidence type="ECO:0000313" key="1">
    <source>
        <dbReference type="EMBL" id="SOC11990.1"/>
    </source>
</evidence>